<evidence type="ECO:0000256" key="7">
    <source>
        <dbReference type="ARBA" id="ARBA00022927"/>
    </source>
</evidence>
<dbReference type="InterPro" id="IPR050693">
    <property type="entry name" value="Hsp70_NEF-Inhibitors"/>
</dbReference>
<accession>A0AAJ7W586</accession>
<feature type="signal peptide" evidence="11">
    <location>
        <begin position="1"/>
        <end position="19"/>
    </location>
</feature>
<name>A0AAJ7W586_CEPCN</name>
<evidence type="ECO:0000256" key="2">
    <source>
        <dbReference type="ARBA" id="ARBA00010588"/>
    </source>
</evidence>
<evidence type="ECO:0000256" key="11">
    <source>
        <dbReference type="SAM" id="SignalP"/>
    </source>
</evidence>
<proteinExistence type="inferred from homology"/>
<keyword evidence="5 11" id="KW-0732">Signal</keyword>
<protein>
    <recommendedName>
        <fullName evidence="3">Nucleotide exchange factor SIL1</fullName>
    </recommendedName>
</protein>
<dbReference type="Gene3D" id="1.25.10.10">
    <property type="entry name" value="Leucine-rich Repeat Variant"/>
    <property type="match status" value="1"/>
</dbReference>
<evidence type="ECO:0000256" key="3">
    <source>
        <dbReference type="ARBA" id="ARBA00015352"/>
    </source>
</evidence>
<feature type="chain" id="PRO_5042557480" description="Nucleotide exchange factor SIL1" evidence="11">
    <location>
        <begin position="20"/>
        <end position="500"/>
    </location>
</feature>
<dbReference type="SUPFAM" id="SSF48371">
    <property type="entry name" value="ARM repeat"/>
    <property type="match status" value="1"/>
</dbReference>
<comment type="subcellular location">
    <subcellularLocation>
        <location evidence="1">Endoplasmic reticulum lumen</location>
    </subcellularLocation>
</comment>
<evidence type="ECO:0000256" key="6">
    <source>
        <dbReference type="ARBA" id="ARBA00022824"/>
    </source>
</evidence>
<evidence type="ECO:0000313" key="12">
    <source>
        <dbReference type="Proteomes" id="UP000694920"/>
    </source>
</evidence>
<reference evidence="13" key="1">
    <citation type="submission" date="2025-08" db="UniProtKB">
        <authorList>
            <consortium name="RefSeq"/>
        </authorList>
    </citation>
    <scope>IDENTIFICATION</scope>
</reference>
<evidence type="ECO:0000256" key="8">
    <source>
        <dbReference type="ARBA" id="ARBA00023010"/>
    </source>
</evidence>
<comment type="similarity">
    <text evidence="2">Belongs to the SIL1 family.</text>
</comment>
<keyword evidence="12" id="KW-1185">Reference proteome</keyword>
<dbReference type="GeneID" id="107272017"/>
<dbReference type="Proteomes" id="UP000694920">
    <property type="component" value="Unplaced"/>
</dbReference>
<keyword evidence="4" id="KW-0813">Transport</keyword>
<dbReference type="GO" id="GO:0015031">
    <property type="term" value="P:protein transport"/>
    <property type="evidence" value="ECO:0007669"/>
    <property type="project" value="UniProtKB-KW"/>
</dbReference>
<evidence type="ECO:0000313" key="13">
    <source>
        <dbReference type="RefSeq" id="XP_024945063.1"/>
    </source>
</evidence>
<dbReference type="GO" id="GO:0000774">
    <property type="term" value="F:adenyl-nucleotide exchange factor activity"/>
    <property type="evidence" value="ECO:0007669"/>
    <property type="project" value="TreeGrafter"/>
</dbReference>
<keyword evidence="8" id="KW-0811">Translocation</keyword>
<dbReference type="AlphaFoldDB" id="A0AAJ7W586"/>
<dbReference type="InterPro" id="IPR016024">
    <property type="entry name" value="ARM-type_fold"/>
</dbReference>
<dbReference type="CTD" id="64374"/>
<keyword evidence="7" id="KW-0653">Protein transport</keyword>
<sequence>MPADLRIFIFFSLFLAVLAVNDGKNESFFVPTHEWQIVKKGTPIPQGLHIKHNFETGITEAKLMNPDDSSEDQSKEKAEDEHLKSLILHPDEAINQSNEKDSMEKIVNEAQKMKLSVKELKSRLKKIRFDDTVVPRDLDVIISKTNFSNKLFVLNYLYIFLLQNDDARPTSNEGFRNYETLKKEFEALEVNVSNDAEIMTAFMKRFDQHKNSILSGTLTVSEIEDILDILNNLEYLLHQIDNAQVFTDMGGMTKVIYPCLNASNNEVKSEALRLLGAAAQSNPKVQAKALENDFIQKLLHMITTNNKVEVRSRCLFALGALIRNYPAAQKALINHGGLEIFGEILVDGPLQTQTRIMKLINDLITERQNVGKLVDEEQRQRHFNQYKSTAFEEKIVLHNYCKHLSDLLVRSIKHEVTTNFNMEDRDFLEIIYESMITANSVCHDNFVKKRDIVLPALNEMLKFYQSLDVQISPEEDDLFRHLLHLVEIFSTVIDHSHDEL</sequence>
<dbReference type="PANTHER" id="PTHR19316:SF35">
    <property type="entry name" value="NUCLEOTIDE EXCHANGE FACTOR SIL1"/>
    <property type="match status" value="1"/>
</dbReference>
<keyword evidence="6" id="KW-0256">Endoplasmic reticulum</keyword>
<gene>
    <name evidence="13" type="primary">LOC107272017</name>
</gene>
<evidence type="ECO:0000256" key="10">
    <source>
        <dbReference type="SAM" id="MobiDB-lite"/>
    </source>
</evidence>
<feature type="region of interest" description="Disordered" evidence="10">
    <location>
        <begin position="61"/>
        <end position="80"/>
    </location>
</feature>
<evidence type="ECO:0000256" key="9">
    <source>
        <dbReference type="ARBA" id="ARBA00023180"/>
    </source>
</evidence>
<dbReference type="InterPro" id="IPR011989">
    <property type="entry name" value="ARM-like"/>
</dbReference>
<dbReference type="PANTHER" id="PTHR19316">
    <property type="entry name" value="PROTEIN FOLDING REGULATOR"/>
    <property type="match status" value="1"/>
</dbReference>
<evidence type="ECO:0000256" key="1">
    <source>
        <dbReference type="ARBA" id="ARBA00004319"/>
    </source>
</evidence>
<organism evidence="12 13">
    <name type="scientific">Cephus cinctus</name>
    <name type="common">Wheat stem sawfly</name>
    <dbReference type="NCBI Taxonomy" id="211228"/>
    <lineage>
        <taxon>Eukaryota</taxon>
        <taxon>Metazoa</taxon>
        <taxon>Ecdysozoa</taxon>
        <taxon>Arthropoda</taxon>
        <taxon>Hexapoda</taxon>
        <taxon>Insecta</taxon>
        <taxon>Pterygota</taxon>
        <taxon>Neoptera</taxon>
        <taxon>Endopterygota</taxon>
        <taxon>Hymenoptera</taxon>
        <taxon>Cephoidea</taxon>
        <taxon>Cephidae</taxon>
        <taxon>Cephus</taxon>
    </lineage>
</organism>
<keyword evidence="9" id="KW-0325">Glycoprotein</keyword>
<dbReference type="GO" id="GO:0005788">
    <property type="term" value="C:endoplasmic reticulum lumen"/>
    <property type="evidence" value="ECO:0007669"/>
    <property type="project" value="UniProtKB-SubCell"/>
</dbReference>
<dbReference type="RefSeq" id="XP_024945063.1">
    <property type="nucleotide sequence ID" value="XM_025089295.1"/>
</dbReference>
<evidence type="ECO:0000256" key="5">
    <source>
        <dbReference type="ARBA" id="ARBA00022729"/>
    </source>
</evidence>
<evidence type="ECO:0000256" key="4">
    <source>
        <dbReference type="ARBA" id="ARBA00022448"/>
    </source>
</evidence>